<keyword evidence="3" id="KW-1185">Reference proteome</keyword>
<dbReference type="AlphaFoldDB" id="A0A4Y2FAR8"/>
<sequence length="112" mass="12962">MVGREICSLLSRKGHRNPYFTLLRYEARKRTGLGIFKSIEFSRQFTSRRTIIVQQAGKSCYIRSFQLGLIYGPLEVREPVPLYKRISNGQGQRYDKYESAFSPRSPFNSSSS</sequence>
<dbReference type="Proteomes" id="UP000499080">
    <property type="component" value="Unassembled WGS sequence"/>
</dbReference>
<accession>A0A4Y2FAR8</accession>
<feature type="region of interest" description="Disordered" evidence="1">
    <location>
        <begin position="93"/>
        <end position="112"/>
    </location>
</feature>
<protein>
    <submittedName>
        <fullName evidence="2">Uncharacterized protein</fullName>
    </submittedName>
</protein>
<feature type="compositionally biased region" description="Low complexity" evidence="1">
    <location>
        <begin position="99"/>
        <end position="112"/>
    </location>
</feature>
<evidence type="ECO:0000313" key="3">
    <source>
        <dbReference type="Proteomes" id="UP000499080"/>
    </source>
</evidence>
<comment type="caution">
    <text evidence="2">The sequence shown here is derived from an EMBL/GenBank/DDBJ whole genome shotgun (WGS) entry which is preliminary data.</text>
</comment>
<proteinExistence type="predicted"/>
<evidence type="ECO:0000313" key="2">
    <source>
        <dbReference type="EMBL" id="GBM38321.1"/>
    </source>
</evidence>
<reference evidence="2 3" key="1">
    <citation type="journal article" date="2019" name="Sci. Rep.">
        <title>Orb-weaving spider Araneus ventricosus genome elucidates the spidroin gene catalogue.</title>
        <authorList>
            <person name="Kono N."/>
            <person name="Nakamura H."/>
            <person name="Ohtoshi R."/>
            <person name="Moran D.A.P."/>
            <person name="Shinohara A."/>
            <person name="Yoshida Y."/>
            <person name="Fujiwara M."/>
            <person name="Mori M."/>
            <person name="Tomita M."/>
            <person name="Arakawa K."/>
        </authorList>
    </citation>
    <scope>NUCLEOTIDE SEQUENCE [LARGE SCALE GENOMIC DNA]</scope>
</reference>
<evidence type="ECO:0000256" key="1">
    <source>
        <dbReference type="SAM" id="MobiDB-lite"/>
    </source>
</evidence>
<organism evidence="2 3">
    <name type="scientific">Araneus ventricosus</name>
    <name type="common">Orbweaver spider</name>
    <name type="synonym">Epeira ventricosa</name>
    <dbReference type="NCBI Taxonomy" id="182803"/>
    <lineage>
        <taxon>Eukaryota</taxon>
        <taxon>Metazoa</taxon>
        <taxon>Ecdysozoa</taxon>
        <taxon>Arthropoda</taxon>
        <taxon>Chelicerata</taxon>
        <taxon>Arachnida</taxon>
        <taxon>Araneae</taxon>
        <taxon>Araneomorphae</taxon>
        <taxon>Entelegynae</taxon>
        <taxon>Araneoidea</taxon>
        <taxon>Araneidae</taxon>
        <taxon>Araneus</taxon>
    </lineage>
</organism>
<dbReference type="EMBL" id="BGPR01000865">
    <property type="protein sequence ID" value="GBM38321.1"/>
    <property type="molecule type" value="Genomic_DNA"/>
</dbReference>
<gene>
    <name evidence="2" type="ORF">AVEN_158350_1</name>
</gene>
<name>A0A4Y2FAR8_ARAVE</name>